<dbReference type="Gene3D" id="3.30.350.10">
    <property type="entry name" value="Subtilisin inhibitor-like"/>
    <property type="match status" value="1"/>
</dbReference>
<dbReference type="PRINTS" id="PR00294">
    <property type="entry name" value="SSBTLNINHBTR"/>
</dbReference>
<evidence type="ECO:0000256" key="6">
    <source>
        <dbReference type="ARBA" id="ARBA00022900"/>
    </source>
</evidence>
<feature type="domain" description="Subtilisin inhibitor" evidence="9">
    <location>
        <begin position="33"/>
        <end position="123"/>
    </location>
</feature>
<dbReference type="RefSeq" id="WP_251914684.1">
    <property type="nucleotide sequence ID" value="NZ_JAMRXG010000010.1"/>
</dbReference>
<comment type="caution">
    <text evidence="10">The sequence shown here is derived from an EMBL/GenBank/DDBJ whole genome shotgun (WGS) entry which is preliminary data.</text>
</comment>
<dbReference type="InterPro" id="IPR020054">
    <property type="entry name" value="Prot_inh_SSI_I16_CS"/>
</dbReference>
<dbReference type="InterPro" id="IPR023549">
    <property type="entry name" value="Subtilisin_inhibitor"/>
</dbReference>
<dbReference type="AlphaFoldDB" id="A0A9X2IZ50"/>
<evidence type="ECO:0000259" key="9">
    <source>
        <dbReference type="Pfam" id="PF00720"/>
    </source>
</evidence>
<evidence type="ECO:0000313" key="11">
    <source>
        <dbReference type="Proteomes" id="UP001139157"/>
    </source>
</evidence>
<protein>
    <submittedName>
        <fullName evidence="10">Subtilase-type protease inhibitor</fullName>
    </submittedName>
</protein>
<evidence type="ECO:0000256" key="5">
    <source>
        <dbReference type="ARBA" id="ARBA00022690"/>
    </source>
</evidence>
<evidence type="ECO:0000256" key="1">
    <source>
        <dbReference type="ARBA" id="ARBA00004613"/>
    </source>
</evidence>
<dbReference type="InterPro" id="IPR036819">
    <property type="entry name" value="Subtilisin_inhibitor-like_sf"/>
</dbReference>
<evidence type="ECO:0000256" key="3">
    <source>
        <dbReference type="ARBA" id="ARBA00011738"/>
    </source>
</evidence>
<evidence type="ECO:0000313" key="10">
    <source>
        <dbReference type="EMBL" id="MCM6776379.1"/>
    </source>
</evidence>
<dbReference type="GO" id="GO:0005576">
    <property type="term" value="C:extracellular region"/>
    <property type="evidence" value="ECO:0007669"/>
    <property type="project" value="UniProtKB-SubCell"/>
</dbReference>
<accession>A0A9X2IZ50</accession>
<dbReference type="InterPro" id="IPR000691">
    <property type="entry name" value="Prot_inh_I16_SSI"/>
</dbReference>
<keyword evidence="11" id="KW-1185">Reference proteome</keyword>
<proteinExistence type="inferred from homology"/>
<evidence type="ECO:0000256" key="4">
    <source>
        <dbReference type="ARBA" id="ARBA00022525"/>
    </source>
</evidence>
<dbReference type="PROSITE" id="PS00999">
    <property type="entry name" value="SSI"/>
    <property type="match status" value="1"/>
</dbReference>
<keyword evidence="7" id="KW-1015">Disulfide bond</keyword>
<keyword evidence="4" id="KW-0964">Secreted</keyword>
<evidence type="ECO:0000256" key="2">
    <source>
        <dbReference type="ARBA" id="ARBA00010472"/>
    </source>
</evidence>
<dbReference type="GO" id="GO:0004867">
    <property type="term" value="F:serine-type endopeptidase inhibitor activity"/>
    <property type="evidence" value="ECO:0007669"/>
    <property type="project" value="UniProtKB-KW"/>
</dbReference>
<evidence type="ECO:0000256" key="8">
    <source>
        <dbReference type="RuleBase" id="RU003471"/>
    </source>
</evidence>
<dbReference type="SUPFAM" id="SSF55399">
    <property type="entry name" value="Subtilisin inhibitor"/>
    <property type="match status" value="1"/>
</dbReference>
<keyword evidence="6 8" id="KW-0722">Serine protease inhibitor</keyword>
<comment type="subcellular location">
    <subcellularLocation>
        <location evidence="1">Secreted</location>
    </subcellularLocation>
</comment>
<reference evidence="10" key="1">
    <citation type="submission" date="2022-06" db="EMBL/GenBank/DDBJ databases">
        <title>Novel species in genus nocardia.</title>
        <authorList>
            <person name="Li F."/>
        </authorList>
    </citation>
    <scope>NUCLEOTIDE SEQUENCE</scope>
    <source>
        <strain evidence="10">CDC141</strain>
    </source>
</reference>
<keyword evidence="5 8" id="KW-0646">Protease inhibitor</keyword>
<comment type="similarity">
    <text evidence="2 8">Belongs to the protease inhibitor I16 (SSI) family.</text>
</comment>
<evidence type="ECO:0000256" key="7">
    <source>
        <dbReference type="ARBA" id="ARBA00023157"/>
    </source>
</evidence>
<dbReference type="Proteomes" id="UP001139157">
    <property type="component" value="Unassembled WGS sequence"/>
</dbReference>
<comment type="subunit">
    <text evidence="3">Homodimer.</text>
</comment>
<sequence>MGVRIRVAGVVGVVLAAVAASAGVVRAEPGARPSVLVLTVAGGDSLESAASQRVVLLLCAPVVWGTHPKAGAACDELGAAGGDFTTLQGPPLRVCTQDYNPVTIAADGTWNGTSVRYRQTYPNACAMGDRSVSVFEF</sequence>
<gene>
    <name evidence="10" type="ORF">NDR86_23105</name>
</gene>
<organism evidence="10 11">
    <name type="scientific">Nocardia pulmonis</name>
    <dbReference type="NCBI Taxonomy" id="2951408"/>
    <lineage>
        <taxon>Bacteria</taxon>
        <taxon>Bacillati</taxon>
        <taxon>Actinomycetota</taxon>
        <taxon>Actinomycetes</taxon>
        <taxon>Mycobacteriales</taxon>
        <taxon>Nocardiaceae</taxon>
        <taxon>Nocardia</taxon>
    </lineage>
</organism>
<dbReference type="EMBL" id="JAMRXG010000010">
    <property type="protein sequence ID" value="MCM6776379.1"/>
    <property type="molecule type" value="Genomic_DNA"/>
</dbReference>
<name>A0A9X2IZ50_9NOCA</name>
<dbReference type="Pfam" id="PF00720">
    <property type="entry name" value="SSI"/>
    <property type="match status" value="1"/>
</dbReference>